<proteinExistence type="inferred from homology"/>
<comment type="caution">
    <text evidence="9">The sequence shown here is derived from an EMBL/GenBank/DDBJ whole genome shotgun (WGS) entry which is preliminary data.</text>
</comment>
<dbReference type="InterPro" id="IPR003362">
    <property type="entry name" value="Bact_transf"/>
</dbReference>
<dbReference type="Gene3D" id="3.40.50.720">
    <property type="entry name" value="NAD(P)-binding Rossmann-like Domain"/>
    <property type="match status" value="1"/>
</dbReference>
<dbReference type="PANTHER" id="PTHR30576">
    <property type="entry name" value="COLANIC BIOSYNTHESIS UDP-GLUCOSE LIPID CARRIER TRANSFERASE"/>
    <property type="match status" value="1"/>
</dbReference>
<comment type="similarity">
    <text evidence="2">Belongs to the bacterial sugar transferase family.</text>
</comment>
<dbReference type="Pfam" id="PF02397">
    <property type="entry name" value="Bac_transf"/>
    <property type="match status" value="1"/>
</dbReference>
<accession>A0A5R9IRM4</accession>
<dbReference type="GO" id="GO:0016780">
    <property type="term" value="F:phosphotransferase activity, for other substituted phosphate groups"/>
    <property type="evidence" value="ECO:0007669"/>
    <property type="project" value="TreeGrafter"/>
</dbReference>
<dbReference type="Pfam" id="PF13727">
    <property type="entry name" value="CoA_binding_3"/>
    <property type="match status" value="1"/>
</dbReference>
<dbReference type="NCBIfam" id="TIGR03025">
    <property type="entry name" value="EPS_sugtrans"/>
    <property type="match status" value="1"/>
</dbReference>
<name>A0A5R9IRM4_9GAMM</name>
<evidence type="ECO:0000313" key="10">
    <source>
        <dbReference type="Proteomes" id="UP000307790"/>
    </source>
</evidence>
<evidence type="ECO:0000256" key="6">
    <source>
        <dbReference type="ARBA" id="ARBA00023136"/>
    </source>
</evidence>
<keyword evidence="10" id="KW-1185">Reference proteome</keyword>
<evidence type="ECO:0000259" key="8">
    <source>
        <dbReference type="Pfam" id="PF02397"/>
    </source>
</evidence>
<dbReference type="AlphaFoldDB" id="A0A5R9IRM4"/>
<dbReference type="InterPro" id="IPR017464">
    <property type="entry name" value="Sugar_tfrase_EpsB_2"/>
</dbReference>
<evidence type="ECO:0000256" key="5">
    <source>
        <dbReference type="ARBA" id="ARBA00022989"/>
    </source>
</evidence>
<protein>
    <submittedName>
        <fullName evidence="9">TIGR03013 family PEP-CTERM/XrtA system glycosyltransferase</fullName>
    </submittedName>
</protein>
<organism evidence="9 10">
    <name type="scientific">Thalassotalea litorea</name>
    <dbReference type="NCBI Taxonomy" id="2020715"/>
    <lineage>
        <taxon>Bacteria</taxon>
        <taxon>Pseudomonadati</taxon>
        <taxon>Pseudomonadota</taxon>
        <taxon>Gammaproteobacteria</taxon>
        <taxon>Alteromonadales</taxon>
        <taxon>Colwelliaceae</taxon>
        <taxon>Thalassotalea</taxon>
    </lineage>
</organism>
<keyword evidence="4 7" id="KW-0812">Transmembrane</keyword>
<feature type="transmembrane region" description="Helical" evidence="7">
    <location>
        <begin position="55"/>
        <end position="76"/>
    </location>
</feature>
<dbReference type="PANTHER" id="PTHR30576:SF0">
    <property type="entry name" value="UNDECAPRENYL-PHOSPHATE N-ACETYLGALACTOSAMINYL 1-PHOSPHATE TRANSFERASE-RELATED"/>
    <property type="match status" value="1"/>
</dbReference>
<dbReference type="GO" id="GO:0016020">
    <property type="term" value="C:membrane"/>
    <property type="evidence" value="ECO:0007669"/>
    <property type="project" value="UniProtKB-SubCell"/>
</dbReference>
<sequence length="438" mass="50801">MFFITFAVSNKFVLQHFNNLEVLGFSLFFAFVMQLAFLGLGLYKPKLRDKWWGMLRRLILATALSFLFLMLVQTIFQQSYYLTQTLFNACLYSLLATLCLRTLMLKINFLGFAKRNVLIMGSGERAMIIENRMRRKIDRQGFNLMGYAQMPGDASSSIPANKIIKLEQSLVEYVALNNVHEIVIATDERRDNLPVEALFACKLRGVVVSDILDFFEQETGQIAVNLIYPSWLIFSDGFSSTNEIRNNLDWLFNASLAFLLFLITWPIMLLTYVAIKLEDGFRAPGFYWQERVGLNGQNFRIVKFRSMKVDAERHGIKWSSAEDDRVTKVGRFIRKYRIDELPQIYNVIVGDMGFVGPRPERPEFVSHLQQVIPYYYERHNVKSGLTGWAQLKYPYGSSDEDAQEKLKYDLYYIKHRSFLMDLLILIQTAEVVILGKGR</sequence>
<dbReference type="Proteomes" id="UP000307790">
    <property type="component" value="Unassembled WGS sequence"/>
</dbReference>
<feature type="transmembrane region" description="Helical" evidence="7">
    <location>
        <begin position="22"/>
        <end position="43"/>
    </location>
</feature>
<dbReference type="EMBL" id="VCBC01000006">
    <property type="protein sequence ID" value="TLU65866.1"/>
    <property type="molecule type" value="Genomic_DNA"/>
</dbReference>
<evidence type="ECO:0000256" key="1">
    <source>
        <dbReference type="ARBA" id="ARBA00004141"/>
    </source>
</evidence>
<keyword evidence="6 7" id="KW-0472">Membrane</keyword>
<evidence type="ECO:0000313" key="9">
    <source>
        <dbReference type="EMBL" id="TLU65866.1"/>
    </source>
</evidence>
<dbReference type="OrthoDB" id="9808602at2"/>
<dbReference type="InterPro" id="IPR017475">
    <property type="entry name" value="EPS_sugar_tfrase"/>
</dbReference>
<keyword evidence="5 7" id="KW-1133">Transmembrane helix</keyword>
<evidence type="ECO:0000256" key="4">
    <source>
        <dbReference type="ARBA" id="ARBA00022692"/>
    </source>
</evidence>
<comment type="subcellular location">
    <subcellularLocation>
        <location evidence="1">Membrane</location>
        <topology evidence="1">Multi-pass membrane protein</topology>
    </subcellularLocation>
</comment>
<feature type="domain" description="Bacterial sugar transferase" evidence="8">
    <location>
        <begin position="251"/>
        <end position="433"/>
    </location>
</feature>
<reference evidence="9 10" key="1">
    <citation type="submission" date="2019-05" db="EMBL/GenBank/DDBJ databases">
        <title>Genome sequences of Thalassotalea litorea 1K03283.</title>
        <authorList>
            <person name="Zhang D."/>
        </authorList>
    </citation>
    <scope>NUCLEOTIDE SEQUENCE [LARGE SCALE GENOMIC DNA]</scope>
    <source>
        <strain evidence="9 10">MCCC 1K03283</strain>
    </source>
</reference>
<dbReference type="NCBIfam" id="TIGR03013">
    <property type="entry name" value="EpsB_2"/>
    <property type="match status" value="1"/>
</dbReference>
<evidence type="ECO:0000256" key="2">
    <source>
        <dbReference type="ARBA" id="ARBA00006464"/>
    </source>
</evidence>
<evidence type="ECO:0000256" key="7">
    <source>
        <dbReference type="SAM" id="Phobius"/>
    </source>
</evidence>
<evidence type="ECO:0000256" key="3">
    <source>
        <dbReference type="ARBA" id="ARBA00022679"/>
    </source>
</evidence>
<keyword evidence="3 9" id="KW-0808">Transferase</keyword>
<gene>
    <name evidence="9" type="ORF">FE810_07570</name>
</gene>
<feature type="transmembrane region" description="Helical" evidence="7">
    <location>
        <begin position="82"/>
        <end position="105"/>
    </location>
</feature>
<feature type="transmembrane region" description="Helical" evidence="7">
    <location>
        <begin position="250"/>
        <end position="275"/>
    </location>
</feature>